<dbReference type="InterPro" id="IPR048378">
    <property type="entry name" value="BFA1-like_C"/>
</dbReference>
<protein>
    <submittedName>
        <fullName evidence="3">DUF3598 family protein</fullName>
    </submittedName>
</protein>
<sequence length="262" mass="29808">MNSQEQNWTNLFGKITSEGIAWHGIWTRYSPEKEVLESFQGVRNFRANENKTVITHTNNYIYADGSTAEKSWQIEKETCNQPDGIMHPALLSMRALSFGQGVNAVVSKILENEEYFGVELFLQHENFRTSLTPIYGKTGDLERMTLIREQLGSFPDEKPELEVDNISGNWIGKREYMTPDLKVSPASETQQLVLDANAGKNKTFFLPDGVVVNAPKKVEFGEEFEIAAGKFVSKNEYKRLTAKYDESGKFSLLISEVFERKE</sequence>
<gene>
    <name evidence="3" type="ORF">H6G03_31065</name>
</gene>
<dbReference type="Pfam" id="PF12204">
    <property type="entry name" value="DUF3598_N"/>
    <property type="match status" value="1"/>
</dbReference>
<dbReference type="RefSeq" id="WP_190473798.1">
    <property type="nucleotide sequence ID" value="NZ_JACJPW010000122.1"/>
</dbReference>
<dbReference type="InterPro" id="IPR022017">
    <property type="entry name" value="BFA1-like_DUF3598"/>
</dbReference>
<feature type="domain" description="Biogenesis factor required for ATP synthase 1-like C-terminal" evidence="2">
    <location>
        <begin position="188"/>
        <end position="253"/>
    </location>
</feature>
<proteinExistence type="predicted"/>
<feature type="domain" description="DUF3598" evidence="1">
    <location>
        <begin position="4"/>
        <end position="153"/>
    </location>
</feature>
<name>A0A926VKA9_9CYAN</name>
<organism evidence="3 4">
    <name type="scientific">Aerosakkonema funiforme FACHB-1375</name>
    <dbReference type="NCBI Taxonomy" id="2949571"/>
    <lineage>
        <taxon>Bacteria</taxon>
        <taxon>Bacillati</taxon>
        <taxon>Cyanobacteriota</taxon>
        <taxon>Cyanophyceae</taxon>
        <taxon>Oscillatoriophycideae</taxon>
        <taxon>Aerosakkonematales</taxon>
        <taxon>Aerosakkonemataceae</taxon>
        <taxon>Aerosakkonema</taxon>
    </lineage>
</organism>
<evidence type="ECO:0000259" key="2">
    <source>
        <dbReference type="Pfam" id="PF21053"/>
    </source>
</evidence>
<dbReference type="SUPFAM" id="SSF50814">
    <property type="entry name" value="Lipocalins"/>
    <property type="match status" value="2"/>
</dbReference>
<dbReference type="Proteomes" id="UP000641646">
    <property type="component" value="Unassembled WGS sequence"/>
</dbReference>
<dbReference type="InterPro" id="IPR012674">
    <property type="entry name" value="Calycin"/>
</dbReference>
<dbReference type="EMBL" id="JACJPW010000122">
    <property type="protein sequence ID" value="MBD2185462.1"/>
    <property type="molecule type" value="Genomic_DNA"/>
</dbReference>
<evidence type="ECO:0000259" key="1">
    <source>
        <dbReference type="Pfam" id="PF12204"/>
    </source>
</evidence>
<reference evidence="3" key="1">
    <citation type="journal article" date="2015" name="ISME J.">
        <title>Draft Genome Sequence of Streptomyces incarnatus NRRL8089, which Produces the Nucleoside Antibiotic Sinefungin.</title>
        <authorList>
            <person name="Oshima K."/>
            <person name="Hattori M."/>
            <person name="Shimizu H."/>
            <person name="Fukuda K."/>
            <person name="Nemoto M."/>
            <person name="Inagaki K."/>
            <person name="Tamura T."/>
        </authorList>
    </citation>
    <scope>NUCLEOTIDE SEQUENCE</scope>
    <source>
        <strain evidence="3">FACHB-1375</strain>
    </source>
</reference>
<keyword evidence="4" id="KW-1185">Reference proteome</keyword>
<evidence type="ECO:0000313" key="3">
    <source>
        <dbReference type="EMBL" id="MBD2185462.1"/>
    </source>
</evidence>
<dbReference type="Pfam" id="PF21053">
    <property type="entry name" value="BFA1_C"/>
    <property type="match status" value="1"/>
</dbReference>
<dbReference type="AlphaFoldDB" id="A0A926VKA9"/>
<reference evidence="3" key="2">
    <citation type="submission" date="2020-08" db="EMBL/GenBank/DDBJ databases">
        <authorList>
            <person name="Chen M."/>
            <person name="Teng W."/>
            <person name="Zhao L."/>
            <person name="Hu C."/>
            <person name="Zhou Y."/>
            <person name="Han B."/>
            <person name="Song L."/>
            <person name="Shu W."/>
        </authorList>
    </citation>
    <scope>NUCLEOTIDE SEQUENCE</scope>
    <source>
        <strain evidence="3">FACHB-1375</strain>
    </source>
</reference>
<dbReference type="Gene3D" id="2.40.128.20">
    <property type="match status" value="2"/>
</dbReference>
<comment type="caution">
    <text evidence="3">The sequence shown here is derived from an EMBL/GenBank/DDBJ whole genome shotgun (WGS) entry which is preliminary data.</text>
</comment>
<accession>A0A926VKA9</accession>
<evidence type="ECO:0000313" key="4">
    <source>
        <dbReference type="Proteomes" id="UP000641646"/>
    </source>
</evidence>